<evidence type="ECO:0000313" key="3">
    <source>
        <dbReference type="EMBL" id="MEX6428960.1"/>
    </source>
</evidence>
<dbReference type="Pfam" id="PF01636">
    <property type="entry name" value="APH"/>
    <property type="match status" value="1"/>
</dbReference>
<reference evidence="3 4" key="1">
    <citation type="submission" date="2024-07" db="EMBL/GenBank/DDBJ databases">
        <title>Draft Genome Sequence of Ferrimicrobium acidiphilum Strain YE2023, Isolated from a Pulp of Bioleach Reactor.</title>
        <authorList>
            <person name="Elkina Y.A."/>
            <person name="Bulaeva A.G."/>
            <person name="Beletsky A.V."/>
            <person name="Mardanov A.V."/>
        </authorList>
    </citation>
    <scope>NUCLEOTIDE SEQUENCE [LARGE SCALE GENOMIC DNA]</scope>
    <source>
        <strain evidence="3 4">YE2023</strain>
    </source>
</reference>
<dbReference type="InterPro" id="IPR011009">
    <property type="entry name" value="Kinase-like_dom_sf"/>
</dbReference>
<organism evidence="3 4">
    <name type="scientific">Ferrimicrobium acidiphilum</name>
    <dbReference type="NCBI Taxonomy" id="121039"/>
    <lineage>
        <taxon>Bacteria</taxon>
        <taxon>Bacillati</taxon>
        <taxon>Actinomycetota</taxon>
        <taxon>Acidimicrobiia</taxon>
        <taxon>Acidimicrobiales</taxon>
        <taxon>Acidimicrobiaceae</taxon>
        <taxon>Ferrimicrobium</taxon>
    </lineage>
</organism>
<protein>
    <submittedName>
        <fullName evidence="3">Phosphotransferase enzyme family protein</fullName>
    </submittedName>
</protein>
<dbReference type="InterPro" id="IPR050249">
    <property type="entry name" value="Pseudomonas-type_ThrB"/>
</dbReference>
<comment type="caution">
    <text evidence="3">The sequence shown here is derived from an EMBL/GenBank/DDBJ whole genome shotgun (WGS) entry which is preliminary data.</text>
</comment>
<dbReference type="Gene3D" id="3.90.1200.10">
    <property type="match status" value="1"/>
</dbReference>
<comment type="similarity">
    <text evidence="1">Belongs to the pseudomonas-type ThrB family.</text>
</comment>
<dbReference type="PANTHER" id="PTHR21064">
    <property type="entry name" value="AMINOGLYCOSIDE PHOSPHOTRANSFERASE DOMAIN-CONTAINING PROTEIN-RELATED"/>
    <property type="match status" value="1"/>
</dbReference>
<evidence type="ECO:0000259" key="2">
    <source>
        <dbReference type="Pfam" id="PF01636"/>
    </source>
</evidence>
<dbReference type="InterPro" id="IPR002575">
    <property type="entry name" value="Aminoglycoside_PTrfase"/>
</dbReference>
<gene>
    <name evidence="3" type="ORF">AB6A68_03810</name>
</gene>
<name>A0ABV3Y147_9ACTN</name>
<accession>A0ABV3Y147</accession>
<dbReference type="PANTHER" id="PTHR21064:SF6">
    <property type="entry name" value="AMINOGLYCOSIDE PHOSPHOTRANSFERASE DOMAIN-CONTAINING PROTEIN"/>
    <property type="match status" value="1"/>
</dbReference>
<proteinExistence type="inferred from homology"/>
<feature type="domain" description="Aminoglycoside phosphotransferase" evidence="2">
    <location>
        <begin position="24"/>
        <end position="257"/>
    </location>
</feature>
<dbReference type="SUPFAM" id="SSF56112">
    <property type="entry name" value="Protein kinase-like (PK-like)"/>
    <property type="match status" value="1"/>
</dbReference>
<sequence length="321" mass="36033">MIWSEMVSAWPCLRGARVDTVLESENLTWLLQGTDARYVLRRYRQGYHDSTLIQGELELMRIAREVATVAIPRNLVTHEGSACLGASDGMYVLFHYIPGSTATHDEISIVVEQVGEVAARMHRGVEAYLGSAARGPTRWTWDLDAIDELPPRWGSWRSAVALGSSEYEAILAGYETMNSRLSRASRAAKHFGLIHADLRAANLIIEGSQLVGLIDFDDCGYGWFVYDAVTSISFYETEPSAYATLTGWLQGYQRVRVLGTEDFNLLGTLVVYRRLLETAWLWSHPGAMIPGVDRQRFVGDTAELARRYCKDPDDFMRLLQG</sequence>
<dbReference type="RefSeq" id="WP_369084274.1">
    <property type="nucleotide sequence ID" value="NZ_JBFSHR010000008.1"/>
</dbReference>
<dbReference type="EMBL" id="JBFSHR010000008">
    <property type="protein sequence ID" value="MEX6428960.1"/>
    <property type="molecule type" value="Genomic_DNA"/>
</dbReference>
<keyword evidence="4" id="KW-1185">Reference proteome</keyword>
<evidence type="ECO:0000313" key="4">
    <source>
        <dbReference type="Proteomes" id="UP001560267"/>
    </source>
</evidence>
<dbReference type="Proteomes" id="UP001560267">
    <property type="component" value="Unassembled WGS sequence"/>
</dbReference>
<evidence type="ECO:0000256" key="1">
    <source>
        <dbReference type="ARBA" id="ARBA00038240"/>
    </source>
</evidence>